<dbReference type="PROSITE" id="PS50110">
    <property type="entry name" value="RESPONSE_REGULATORY"/>
    <property type="match status" value="1"/>
</dbReference>
<dbReference type="Gene3D" id="6.10.250.690">
    <property type="match status" value="1"/>
</dbReference>
<keyword evidence="4 7" id="KW-0238">DNA-binding</keyword>
<reference evidence="10" key="2">
    <citation type="submission" date="2020-08" db="EMBL/GenBank/DDBJ databases">
        <authorList>
            <person name="Chen M."/>
            <person name="Teng W."/>
            <person name="Zhao L."/>
            <person name="Hu C."/>
            <person name="Zhou Y."/>
            <person name="Han B."/>
            <person name="Song L."/>
            <person name="Shu W."/>
        </authorList>
    </citation>
    <scope>NUCLEOTIDE SEQUENCE</scope>
    <source>
        <strain evidence="10">FACHB-1277</strain>
    </source>
</reference>
<dbReference type="EMBL" id="JACJPY010000004">
    <property type="protein sequence ID" value="MBD2148979.1"/>
    <property type="molecule type" value="Genomic_DNA"/>
</dbReference>
<dbReference type="SUPFAM" id="SSF52172">
    <property type="entry name" value="CheY-like"/>
    <property type="match status" value="1"/>
</dbReference>
<evidence type="ECO:0000256" key="2">
    <source>
        <dbReference type="ARBA" id="ARBA00023012"/>
    </source>
</evidence>
<dbReference type="NCBIfam" id="NF041734">
    <property type="entry name" value="resp_reg_RppA"/>
    <property type="match status" value="1"/>
</dbReference>
<dbReference type="GO" id="GO:0000976">
    <property type="term" value="F:transcription cis-regulatory region binding"/>
    <property type="evidence" value="ECO:0007669"/>
    <property type="project" value="TreeGrafter"/>
</dbReference>
<evidence type="ECO:0000256" key="7">
    <source>
        <dbReference type="PROSITE-ProRule" id="PRU01091"/>
    </source>
</evidence>
<proteinExistence type="predicted"/>
<dbReference type="GO" id="GO:0005829">
    <property type="term" value="C:cytosol"/>
    <property type="evidence" value="ECO:0007669"/>
    <property type="project" value="TreeGrafter"/>
</dbReference>
<feature type="domain" description="OmpR/PhoB-type" evidence="9">
    <location>
        <begin position="126"/>
        <end position="233"/>
    </location>
</feature>
<comment type="caution">
    <text evidence="10">The sequence shown here is derived from an EMBL/GenBank/DDBJ whole genome shotgun (WGS) entry which is preliminary data.</text>
</comment>
<dbReference type="InterPro" id="IPR011006">
    <property type="entry name" value="CheY-like_superfamily"/>
</dbReference>
<evidence type="ECO:0000313" key="10">
    <source>
        <dbReference type="EMBL" id="MBD2148979.1"/>
    </source>
</evidence>
<keyword evidence="11" id="KW-1185">Reference proteome</keyword>
<feature type="domain" description="Response regulatory" evidence="8">
    <location>
        <begin position="2"/>
        <end position="118"/>
    </location>
</feature>
<dbReference type="PANTHER" id="PTHR48111">
    <property type="entry name" value="REGULATOR OF RPOS"/>
    <property type="match status" value="1"/>
</dbReference>
<dbReference type="RefSeq" id="WP_190349319.1">
    <property type="nucleotide sequence ID" value="NZ_JACJPY010000004.1"/>
</dbReference>
<evidence type="ECO:0000259" key="8">
    <source>
        <dbReference type="PROSITE" id="PS50110"/>
    </source>
</evidence>
<feature type="DNA-binding region" description="OmpR/PhoB-type" evidence="7">
    <location>
        <begin position="126"/>
        <end position="233"/>
    </location>
</feature>
<dbReference type="AlphaFoldDB" id="A0A926UQ26"/>
<dbReference type="SMART" id="SM00448">
    <property type="entry name" value="REC"/>
    <property type="match status" value="1"/>
</dbReference>
<dbReference type="SMART" id="SM00862">
    <property type="entry name" value="Trans_reg_C"/>
    <property type="match status" value="1"/>
</dbReference>
<organism evidence="10 11">
    <name type="scientific">Pseudanabaena cinerea FACHB-1277</name>
    <dbReference type="NCBI Taxonomy" id="2949581"/>
    <lineage>
        <taxon>Bacteria</taxon>
        <taxon>Bacillati</taxon>
        <taxon>Cyanobacteriota</taxon>
        <taxon>Cyanophyceae</taxon>
        <taxon>Pseudanabaenales</taxon>
        <taxon>Pseudanabaenaceae</taxon>
        <taxon>Pseudanabaena</taxon>
        <taxon>Pseudanabaena cinerea</taxon>
    </lineage>
</organism>
<protein>
    <submittedName>
        <fullName evidence="10">Response regulator transcription factor</fullName>
    </submittedName>
</protein>
<dbReference type="SUPFAM" id="SSF46894">
    <property type="entry name" value="C-terminal effector domain of the bipartite response regulators"/>
    <property type="match status" value="1"/>
</dbReference>
<dbReference type="InterPro" id="IPR001789">
    <property type="entry name" value="Sig_transdc_resp-reg_receiver"/>
</dbReference>
<evidence type="ECO:0000256" key="4">
    <source>
        <dbReference type="ARBA" id="ARBA00023125"/>
    </source>
</evidence>
<feature type="modified residue" description="4-aspartylphosphate" evidence="6">
    <location>
        <position position="53"/>
    </location>
</feature>
<dbReference type="InterPro" id="IPR039420">
    <property type="entry name" value="WalR-like"/>
</dbReference>
<evidence type="ECO:0000259" key="9">
    <source>
        <dbReference type="PROSITE" id="PS51755"/>
    </source>
</evidence>
<dbReference type="CDD" id="cd19935">
    <property type="entry name" value="REC_OmpR_CusR-like"/>
    <property type="match status" value="1"/>
</dbReference>
<dbReference type="Gene3D" id="3.40.50.2300">
    <property type="match status" value="1"/>
</dbReference>
<dbReference type="PROSITE" id="PS51755">
    <property type="entry name" value="OMPR_PHOB"/>
    <property type="match status" value="1"/>
</dbReference>
<dbReference type="InterPro" id="IPR001867">
    <property type="entry name" value="OmpR/PhoB-type_DNA-bd"/>
</dbReference>
<gene>
    <name evidence="10" type="ORF">H6F44_02385</name>
</gene>
<keyword evidence="2" id="KW-0902">Two-component regulatory system</keyword>
<dbReference type="GO" id="GO:0006355">
    <property type="term" value="P:regulation of DNA-templated transcription"/>
    <property type="evidence" value="ECO:0007669"/>
    <property type="project" value="InterPro"/>
</dbReference>
<name>A0A926UQ26_9CYAN</name>
<evidence type="ECO:0000256" key="5">
    <source>
        <dbReference type="ARBA" id="ARBA00023163"/>
    </source>
</evidence>
<evidence type="ECO:0000313" key="11">
    <source>
        <dbReference type="Proteomes" id="UP000631421"/>
    </source>
</evidence>
<dbReference type="Proteomes" id="UP000631421">
    <property type="component" value="Unassembled WGS sequence"/>
</dbReference>
<dbReference type="Pfam" id="PF00486">
    <property type="entry name" value="Trans_reg_C"/>
    <property type="match status" value="1"/>
</dbReference>
<dbReference type="Pfam" id="PF00072">
    <property type="entry name" value="Response_reg"/>
    <property type="match status" value="1"/>
</dbReference>
<sequence>MRILLVEDEEDLGKALQKRLKQEKYIVDWVQDGAEAWRYLTSLDVEYVLAIVDWMLPSLSGLEICKRLRSQASSLPVLMLTAKDQIEDRVMGLDSGADDYLVKPFGMVELMARLRALLRRPTQVQPTILRVGNLILDYGNSTAAIANQNQDQKAIAADLTLTAKEFQLLEYFMQHPNQILTRDQIMNRLWEFQSEPISNVVAAQIRLLRKKLAEHNCDIEIETIYGLGYRLNP</sequence>
<dbReference type="InterPro" id="IPR049767">
    <property type="entry name" value="RppA"/>
</dbReference>
<evidence type="ECO:0000256" key="6">
    <source>
        <dbReference type="PROSITE-ProRule" id="PRU00169"/>
    </source>
</evidence>
<dbReference type="GO" id="GO:0000156">
    <property type="term" value="F:phosphorelay response regulator activity"/>
    <property type="evidence" value="ECO:0007669"/>
    <property type="project" value="TreeGrafter"/>
</dbReference>
<accession>A0A926UQ26</accession>
<dbReference type="FunFam" id="3.40.50.2300:FF:000002">
    <property type="entry name" value="DNA-binding response regulator PhoP"/>
    <property type="match status" value="1"/>
</dbReference>
<dbReference type="InterPro" id="IPR016032">
    <property type="entry name" value="Sig_transdc_resp-reg_C-effctor"/>
</dbReference>
<dbReference type="PANTHER" id="PTHR48111:SF5">
    <property type="entry name" value="RESPONSE REGULATOR RPPA"/>
    <property type="match status" value="1"/>
</dbReference>
<keyword evidence="5" id="KW-0804">Transcription</keyword>
<evidence type="ECO:0000256" key="1">
    <source>
        <dbReference type="ARBA" id="ARBA00022553"/>
    </source>
</evidence>
<dbReference type="GO" id="GO:0032993">
    <property type="term" value="C:protein-DNA complex"/>
    <property type="evidence" value="ECO:0007669"/>
    <property type="project" value="TreeGrafter"/>
</dbReference>
<keyword evidence="3" id="KW-0805">Transcription regulation</keyword>
<keyword evidence="1 6" id="KW-0597">Phosphoprotein</keyword>
<dbReference type="CDD" id="cd00383">
    <property type="entry name" value="trans_reg_C"/>
    <property type="match status" value="1"/>
</dbReference>
<dbReference type="Gene3D" id="1.10.10.10">
    <property type="entry name" value="Winged helix-like DNA-binding domain superfamily/Winged helix DNA-binding domain"/>
    <property type="match status" value="1"/>
</dbReference>
<dbReference type="InterPro" id="IPR036388">
    <property type="entry name" value="WH-like_DNA-bd_sf"/>
</dbReference>
<reference evidence="10" key="1">
    <citation type="journal article" date="2015" name="ISME J.">
        <title>Draft Genome Sequence of Streptomyces incarnatus NRRL8089, which Produces the Nucleoside Antibiotic Sinefungin.</title>
        <authorList>
            <person name="Oshima K."/>
            <person name="Hattori M."/>
            <person name="Shimizu H."/>
            <person name="Fukuda K."/>
            <person name="Nemoto M."/>
            <person name="Inagaki K."/>
            <person name="Tamura T."/>
        </authorList>
    </citation>
    <scope>NUCLEOTIDE SEQUENCE</scope>
    <source>
        <strain evidence="10">FACHB-1277</strain>
    </source>
</reference>
<evidence type="ECO:0000256" key="3">
    <source>
        <dbReference type="ARBA" id="ARBA00023015"/>
    </source>
</evidence>